<dbReference type="RefSeq" id="WP_184517834.1">
    <property type="nucleotide sequence ID" value="NZ_CP050292.1"/>
</dbReference>
<name>A0A7G6TYH4_9BRAD</name>
<gene>
    <name evidence="1" type="ORF">HB776_11650</name>
</gene>
<protein>
    <submittedName>
        <fullName evidence="1">Uncharacterized protein</fullName>
    </submittedName>
</protein>
<evidence type="ECO:0000313" key="1">
    <source>
        <dbReference type="EMBL" id="QND71806.1"/>
    </source>
</evidence>
<dbReference type="AlphaFoldDB" id="A0A7G6TYH4"/>
<proteinExistence type="predicted"/>
<accession>A0A7G6TYH4</accession>
<dbReference type="Proteomes" id="UP000515291">
    <property type="component" value="Chromosome"/>
</dbReference>
<dbReference type="EMBL" id="CP050292">
    <property type="protein sequence ID" value="QND71806.1"/>
    <property type="molecule type" value="Genomic_DNA"/>
</dbReference>
<organism evidence="1 2">
    <name type="scientific">Tardiphaga robiniae</name>
    <dbReference type="NCBI Taxonomy" id="943830"/>
    <lineage>
        <taxon>Bacteria</taxon>
        <taxon>Pseudomonadati</taxon>
        <taxon>Pseudomonadota</taxon>
        <taxon>Alphaproteobacteria</taxon>
        <taxon>Hyphomicrobiales</taxon>
        <taxon>Nitrobacteraceae</taxon>
        <taxon>Tardiphaga</taxon>
    </lineage>
</organism>
<reference evidence="2" key="1">
    <citation type="journal article" date="2020" name="Mol. Plant Microbe">
        <title>Rhizobial microsymbionts of the narrowly endemic Oxytropis species growing in Kamchatka are characterized by significant genetic diversity and possess a set of genes that are associated with T3SS and T6SS secretion systems and can affect the development of symbiosis.</title>
        <authorList>
            <person name="Safronova V."/>
            <person name="Guro P."/>
            <person name="Sazanova A."/>
            <person name="Kuznetsova I."/>
            <person name="Belimov A."/>
            <person name="Yakubov V."/>
            <person name="Chirak E."/>
            <person name="Afonin A."/>
            <person name="Gogolev Y."/>
            <person name="Andronov E."/>
            <person name="Tikhonovich I."/>
        </authorList>
    </citation>
    <scope>NUCLEOTIDE SEQUENCE [LARGE SCALE GENOMIC DNA]</scope>
    <source>
        <strain evidence="2">581</strain>
    </source>
</reference>
<dbReference type="Pfam" id="PF13289">
    <property type="entry name" value="SIR2_2"/>
    <property type="match status" value="1"/>
</dbReference>
<dbReference type="KEGG" id="trb:HB776_11650"/>
<sequence length="406" mass="47006">MPNSFYNEIKHIVGVSDENATFPEVMQQFCSSPSGKVGLIQRIKDHFDYAYAHLSIYKDATRFHRELATFFPIDTIVTTNWDSYFEDICAATPFIEDRDIALWEVADRKVLKIHGSISNFGSIVATTTDYEACNERLKKGLLGAHLKSLLATRSTVFVGYSLKDDDFLQVYDSVRESLSDFHRQAYFISPDISADDRSRLTAMNLFLIETDGTFFLSQLKGHSTKHRCIAPDDMYDDVIKLLVSVEEAHSWLHDHYNAQKYPQILFCSWYQDGLKHALERILRLRATGRYSDLHQISHSFRAYHGYAERYRKIRRFDDASYCYGYANAYLYAGLTAEERASMDAPLFFYFDAELQNSSQYRKALKHLPDLHKTAFKYAEGVVKRHPYLSSHVLHHKDQLDLSLVQK</sequence>
<evidence type="ECO:0000313" key="2">
    <source>
        <dbReference type="Proteomes" id="UP000515291"/>
    </source>
</evidence>